<feature type="compositionally biased region" description="Basic and acidic residues" evidence="2">
    <location>
        <begin position="598"/>
        <end position="621"/>
    </location>
</feature>
<dbReference type="EMBL" id="JAHUZD010000106">
    <property type="protein sequence ID" value="KAI3404224.2"/>
    <property type="molecule type" value="Genomic_DNA"/>
</dbReference>
<feature type="compositionally biased region" description="Basic and acidic residues" evidence="2">
    <location>
        <begin position="443"/>
        <end position="487"/>
    </location>
</feature>
<gene>
    <name evidence="4" type="ORF">KGF56_002985</name>
</gene>
<feature type="compositionally biased region" description="Acidic residues" evidence="2">
    <location>
        <begin position="100"/>
        <end position="141"/>
    </location>
</feature>
<dbReference type="Pfam" id="PF08265">
    <property type="entry name" value="YL1_C"/>
    <property type="match status" value="1"/>
</dbReference>
<feature type="compositionally biased region" description="Basic and acidic residues" evidence="2">
    <location>
        <begin position="562"/>
        <end position="576"/>
    </location>
</feature>
<accession>A0AAI9SWM7</accession>
<keyword evidence="5" id="KW-1185">Reference proteome</keyword>
<feature type="region of interest" description="Disordered" evidence="2">
    <location>
        <begin position="1"/>
        <end position="25"/>
    </location>
</feature>
<evidence type="ECO:0000256" key="2">
    <source>
        <dbReference type="SAM" id="MobiDB-lite"/>
    </source>
</evidence>
<evidence type="ECO:0000313" key="5">
    <source>
        <dbReference type="Proteomes" id="UP001202479"/>
    </source>
</evidence>
<name>A0AAI9SWM7_9ASCO</name>
<protein>
    <recommendedName>
        <fullName evidence="3">Vps72/YL1 C-terminal domain-containing protein</fullName>
    </recommendedName>
</protein>
<dbReference type="GeneID" id="73380602"/>
<feature type="region of interest" description="Disordered" evidence="2">
    <location>
        <begin position="443"/>
        <end position="653"/>
    </location>
</feature>
<feature type="compositionally biased region" description="Polar residues" evidence="2">
    <location>
        <begin position="582"/>
        <end position="597"/>
    </location>
</feature>
<feature type="compositionally biased region" description="Basic and acidic residues" evidence="2">
    <location>
        <begin position="505"/>
        <end position="550"/>
    </location>
</feature>
<feature type="compositionally biased region" description="Polar residues" evidence="2">
    <location>
        <begin position="623"/>
        <end position="633"/>
    </location>
</feature>
<feature type="compositionally biased region" description="Acidic residues" evidence="2">
    <location>
        <begin position="62"/>
        <end position="89"/>
    </location>
</feature>
<dbReference type="Proteomes" id="UP001202479">
    <property type="component" value="Unassembled WGS sequence"/>
</dbReference>
<dbReference type="InterPro" id="IPR013272">
    <property type="entry name" value="Vps72/YL1_C"/>
</dbReference>
<feature type="compositionally biased region" description="Acidic residues" evidence="2">
    <location>
        <begin position="488"/>
        <end position="504"/>
    </location>
</feature>
<dbReference type="AlphaFoldDB" id="A0AAI9SWM7"/>
<sequence>MSESSEDEEVFESLMATRTRRSNAGSRLKQLIELEEQANEALGSASQFATEDDENVNLLFQEDGEDQEFIAEEEMEEEEEEEEGEEDKDEATRKRKRETDDNEEEAGEGEGEGGEEMEEVEADDVFSDSDEDSSESDESEGERELQRQEKIKRRKKKTSIVPKIKKITQVSLSSSSSSLPVKKKRKTPLVTSESLLLETRRSSSRSSAVESKQALIDRLKASERRKEKYVHVERKKERELTQEERLTQAVETEKENIESLNRFKEQEIVKKERQRLSLLSKRVKLQNVIRFTSREAFITAKEEVAEARRQFEMYMKKRKRIDKRKKASNGEKEAFPIVAPFSIDYSSPYQKALALEKQKNLEKQADILDNMNIALMEKLIASCSEEKASLDSSLVDTNAEKIEVNGAVEVKMEEKTCSEETKEGENDVEIKLNKVEGEIRIVSDEVGEKEHETETEVGENRSEAETEVDKVGEKEKEAETEVDKVGETDAETEVDEVGETDAETEVDKVGETEAETEVDKVEENDGETEVDKVEENDAETEVDKVGEHGNSKATQLESLSESEDHGNNGLKKKTENEEALEANNQSPVPASATSKSQIADEKELSPARNIESEITVKKEPGIDSTQEDNTSPAHTDATLLEGSLSPNQPQAERKRVKFADDLTGVESTDPTPQPEFAVLDKNTEETSGYVEIFEGPVQKVARNMVCLLDFNEDKKDLRLNPQNIKAILFGKQSLLPASRRFNDVKTILRIGKRKNPYASASKDEEKLFRPVSEITKDSPLFDELKKLPRLGVQQDIIEITNDTKEKESSEVIIKTEAPTGLYLPNGNKKACMISGTEVKYFDPSTGIPYSSVDAYKTLKLIEQGYAQWLSLDADTNDTGAIDLYLGFKGEHARHAKGVPKGF</sequence>
<dbReference type="RefSeq" id="XP_049179969.1">
    <property type="nucleotide sequence ID" value="XM_049324272.1"/>
</dbReference>
<dbReference type="SMART" id="SM00993">
    <property type="entry name" value="YL1_C"/>
    <property type="match status" value="1"/>
</dbReference>
<feature type="compositionally biased region" description="Basic residues" evidence="2">
    <location>
        <begin position="150"/>
        <end position="166"/>
    </location>
</feature>
<dbReference type="PANTHER" id="PTHR13275:SF4">
    <property type="entry name" value="VACUOLAR PROTEIN SORTING-ASSOCIATED PROTEIN 72 HOMOLOG"/>
    <property type="match status" value="1"/>
</dbReference>
<feature type="compositionally biased region" description="Acidic residues" evidence="2">
    <location>
        <begin position="1"/>
        <end position="11"/>
    </location>
</feature>
<proteinExistence type="inferred from homology"/>
<dbReference type="PANTHER" id="PTHR13275">
    <property type="entry name" value="YL-1 PROTEIN TRANSCRIPTION FACTOR-LIKE 1"/>
    <property type="match status" value="1"/>
</dbReference>
<dbReference type="InterPro" id="IPR046757">
    <property type="entry name" value="YL1_N"/>
</dbReference>
<evidence type="ECO:0000256" key="1">
    <source>
        <dbReference type="ARBA" id="ARBA00006832"/>
    </source>
</evidence>
<feature type="domain" description="Vps72/YL1 C-terminal" evidence="3">
    <location>
        <begin position="829"/>
        <end position="858"/>
    </location>
</feature>
<feature type="region of interest" description="Disordered" evidence="2">
    <location>
        <begin position="40"/>
        <end position="189"/>
    </location>
</feature>
<evidence type="ECO:0000259" key="3">
    <source>
        <dbReference type="SMART" id="SM00993"/>
    </source>
</evidence>
<evidence type="ECO:0000313" key="4">
    <source>
        <dbReference type="EMBL" id="KAI3404224.2"/>
    </source>
</evidence>
<comment type="similarity">
    <text evidence="1">Belongs to the VPS72/YL1 family.</text>
</comment>
<comment type="caution">
    <text evidence="4">The sequence shown here is derived from an EMBL/GenBank/DDBJ whole genome shotgun (WGS) entry which is preliminary data.</text>
</comment>
<reference evidence="4" key="1">
    <citation type="journal article" date="2022" name="DNA Res.">
        <title>Genome analysis of five recently described species of the CUG-Ser clade uncovers Candida theae as a new hybrid lineage with pathogenic potential in the Candida parapsilosis species complex.</title>
        <authorList>
            <person name="Mixao V."/>
            <person name="Del Olmo V."/>
            <person name="Hegedusova E."/>
            <person name="Saus E."/>
            <person name="Pryszcz L."/>
            <person name="Cillingova A."/>
            <person name="Nosek J."/>
            <person name="Gabaldon T."/>
        </authorList>
    </citation>
    <scope>NUCLEOTIDE SEQUENCE</scope>
    <source>
        <strain evidence="4">CBS 10844</strain>
    </source>
</reference>
<dbReference type="GO" id="GO:0005634">
    <property type="term" value="C:nucleus"/>
    <property type="evidence" value="ECO:0007669"/>
    <property type="project" value="TreeGrafter"/>
</dbReference>
<dbReference type="Pfam" id="PF05764">
    <property type="entry name" value="YL1"/>
    <property type="match status" value="1"/>
</dbReference>
<organism evidence="4 5">
    <name type="scientific">Candida oxycetoniae</name>
    <dbReference type="NCBI Taxonomy" id="497107"/>
    <lineage>
        <taxon>Eukaryota</taxon>
        <taxon>Fungi</taxon>
        <taxon>Dikarya</taxon>
        <taxon>Ascomycota</taxon>
        <taxon>Saccharomycotina</taxon>
        <taxon>Pichiomycetes</taxon>
        <taxon>Debaryomycetaceae</taxon>
        <taxon>Candida/Lodderomyces clade</taxon>
        <taxon>Candida</taxon>
    </lineage>
</organism>